<accession>A0A3N6YGU1</accession>
<dbReference type="EMBL" id="RQJX01000004">
    <property type="protein sequence ID" value="RQN08994.1"/>
    <property type="molecule type" value="Genomic_DNA"/>
</dbReference>
<dbReference type="SUPFAM" id="SSF47413">
    <property type="entry name" value="lambda repressor-like DNA-binding domains"/>
    <property type="match status" value="1"/>
</dbReference>
<dbReference type="Gene3D" id="3.40.50.2300">
    <property type="match status" value="2"/>
</dbReference>
<dbReference type="Gene3D" id="1.10.260.40">
    <property type="entry name" value="lambda repressor-like DNA-binding domains"/>
    <property type="match status" value="1"/>
</dbReference>
<dbReference type="Proteomes" id="UP000275225">
    <property type="component" value="Unassembled WGS sequence"/>
</dbReference>
<dbReference type="OrthoDB" id="9785139at2"/>
<dbReference type="PANTHER" id="PTHR30146:SF148">
    <property type="entry name" value="HTH-TYPE TRANSCRIPTIONAL REPRESSOR PURR-RELATED"/>
    <property type="match status" value="1"/>
</dbReference>
<dbReference type="GO" id="GO:0003700">
    <property type="term" value="F:DNA-binding transcription factor activity"/>
    <property type="evidence" value="ECO:0007669"/>
    <property type="project" value="TreeGrafter"/>
</dbReference>
<comment type="caution">
    <text evidence="6">The sequence shown here is derived from an EMBL/GenBank/DDBJ whole genome shotgun (WGS) entry which is preliminary data.</text>
</comment>
<evidence type="ECO:0000256" key="3">
    <source>
        <dbReference type="ARBA" id="ARBA00023125"/>
    </source>
</evidence>
<name>A0A3N6YGU1_9ACTN</name>
<sequence>MATSARVTLADVAKAAQVDVSLVSRVLRGESVRVREETRQRILEQASMLGYRPNAIARSLRSARAGAYGLVIPDFTNPVYAHIISGAEEAAAARGSVVMTSTGSGWDPAAWYDAVDGGRVDGLLVAGGPTLDMSRLAVPYVLVNRAVPGGRRYVVLDDARASRMAVDHLIGLGHSRIVFLGGPDDADTAQRRRAGFEAALRDAGLDVPEVRLNGDYSAAGGREAMASALRAGPAFTAVVAANVPSALGAMEALREAGVEIPADVSLIAVHDAEIAEYVSPALTTVKMPLHELGARAIDLLARTPADEPIEEVVAQPMELTIRASTGPAPR</sequence>
<evidence type="ECO:0000313" key="7">
    <source>
        <dbReference type="Proteomes" id="UP000275225"/>
    </source>
</evidence>
<dbReference type="PROSITE" id="PS50932">
    <property type="entry name" value="HTH_LACI_2"/>
    <property type="match status" value="1"/>
</dbReference>
<dbReference type="InterPro" id="IPR000843">
    <property type="entry name" value="HTH_LacI"/>
</dbReference>
<keyword evidence="3" id="KW-0238">DNA-binding</keyword>
<dbReference type="SUPFAM" id="SSF53822">
    <property type="entry name" value="Periplasmic binding protein-like I"/>
    <property type="match status" value="1"/>
</dbReference>
<dbReference type="SMART" id="SM00354">
    <property type="entry name" value="HTH_LACI"/>
    <property type="match status" value="1"/>
</dbReference>
<keyword evidence="7" id="KW-1185">Reference proteome</keyword>
<evidence type="ECO:0000256" key="1">
    <source>
        <dbReference type="ARBA" id="ARBA00022491"/>
    </source>
</evidence>
<dbReference type="InterPro" id="IPR028082">
    <property type="entry name" value="Peripla_BP_I"/>
</dbReference>
<evidence type="ECO:0000259" key="5">
    <source>
        <dbReference type="PROSITE" id="PS50932"/>
    </source>
</evidence>
<gene>
    <name evidence="6" type="ORF">EHW97_04670</name>
</gene>
<protein>
    <submittedName>
        <fullName evidence="6">LacI family transcriptional regulator</fullName>
    </submittedName>
</protein>
<evidence type="ECO:0000313" key="6">
    <source>
        <dbReference type="EMBL" id="RQN08994.1"/>
    </source>
</evidence>
<dbReference type="InterPro" id="IPR046335">
    <property type="entry name" value="LacI/GalR-like_sensor"/>
</dbReference>
<organism evidence="6 7">
    <name type="scientific">Aeromicrobium camelliae</name>
    <dbReference type="NCBI Taxonomy" id="1538144"/>
    <lineage>
        <taxon>Bacteria</taxon>
        <taxon>Bacillati</taxon>
        <taxon>Actinomycetota</taxon>
        <taxon>Actinomycetes</taxon>
        <taxon>Propionibacteriales</taxon>
        <taxon>Nocardioidaceae</taxon>
        <taxon>Aeromicrobium</taxon>
    </lineage>
</organism>
<dbReference type="CDD" id="cd06267">
    <property type="entry name" value="PBP1_LacI_sugar_binding-like"/>
    <property type="match status" value="1"/>
</dbReference>
<evidence type="ECO:0000256" key="4">
    <source>
        <dbReference type="ARBA" id="ARBA00023163"/>
    </source>
</evidence>
<evidence type="ECO:0000256" key="2">
    <source>
        <dbReference type="ARBA" id="ARBA00023015"/>
    </source>
</evidence>
<dbReference type="CDD" id="cd01392">
    <property type="entry name" value="HTH_LacI"/>
    <property type="match status" value="1"/>
</dbReference>
<dbReference type="Pfam" id="PF00356">
    <property type="entry name" value="LacI"/>
    <property type="match status" value="1"/>
</dbReference>
<keyword evidence="1" id="KW-0678">Repressor</keyword>
<dbReference type="Pfam" id="PF13377">
    <property type="entry name" value="Peripla_BP_3"/>
    <property type="match status" value="1"/>
</dbReference>
<dbReference type="PANTHER" id="PTHR30146">
    <property type="entry name" value="LACI-RELATED TRANSCRIPTIONAL REPRESSOR"/>
    <property type="match status" value="1"/>
</dbReference>
<keyword evidence="2" id="KW-0805">Transcription regulation</keyword>
<feature type="domain" description="HTH lacI-type" evidence="5">
    <location>
        <begin position="7"/>
        <end position="62"/>
    </location>
</feature>
<reference evidence="6 7" key="1">
    <citation type="submission" date="2018-11" db="EMBL/GenBank/DDBJ databases">
        <authorList>
            <person name="Li F."/>
        </authorList>
    </citation>
    <scope>NUCLEOTIDE SEQUENCE [LARGE SCALE GENOMIC DNA]</scope>
    <source>
        <strain evidence="6 7">YS17T</strain>
    </source>
</reference>
<proteinExistence type="predicted"/>
<dbReference type="GO" id="GO:0000976">
    <property type="term" value="F:transcription cis-regulatory region binding"/>
    <property type="evidence" value="ECO:0007669"/>
    <property type="project" value="TreeGrafter"/>
</dbReference>
<dbReference type="AlphaFoldDB" id="A0A3N6YGU1"/>
<keyword evidence="4" id="KW-0804">Transcription</keyword>
<dbReference type="RefSeq" id="WP_124236002.1">
    <property type="nucleotide sequence ID" value="NZ_JBHUFI010000001.1"/>
</dbReference>
<dbReference type="InterPro" id="IPR010982">
    <property type="entry name" value="Lambda_DNA-bd_dom_sf"/>
</dbReference>